<keyword evidence="2 5" id="KW-0802">TPR repeat</keyword>
<protein>
    <recommendedName>
        <fullName evidence="4">RNA polymerase II-associated protein 3</fullName>
    </recommendedName>
</protein>
<dbReference type="InterPro" id="IPR051966">
    <property type="entry name" value="RPAP3"/>
</dbReference>
<dbReference type="AlphaFoldDB" id="A0AAW2GXH3"/>
<name>A0AAW2GXH3_9HYME</name>
<keyword evidence="1" id="KW-0677">Repeat</keyword>
<dbReference type="InterPro" id="IPR011990">
    <property type="entry name" value="TPR-like_helical_dom_sf"/>
</dbReference>
<dbReference type="Proteomes" id="UP001430953">
    <property type="component" value="Unassembled WGS sequence"/>
</dbReference>
<keyword evidence="9" id="KW-1185">Reference proteome</keyword>
<dbReference type="PANTHER" id="PTHR46423:SF1">
    <property type="entry name" value="RNA POLYMERASE II-ASSOCIATED PROTEIN 3"/>
    <property type="match status" value="1"/>
</dbReference>
<dbReference type="Gene3D" id="1.25.40.10">
    <property type="entry name" value="Tetratricopeptide repeat domain"/>
    <property type="match status" value="1"/>
</dbReference>
<gene>
    <name evidence="8" type="ORF">PUN28_003004</name>
</gene>
<evidence type="ECO:0000259" key="7">
    <source>
        <dbReference type="Pfam" id="PF13877"/>
    </source>
</evidence>
<evidence type="ECO:0000313" key="9">
    <source>
        <dbReference type="Proteomes" id="UP001430953"/>
    </source>
</evidence>
<dbReference type="EMBL" id="JADYXP020000002">
    <property type="protein sequence ID" value="KAL0131847.1"/>
    <property type="molecule type" value="Genomic_DNA"/>
</dbReference>
<dbReference type="SMART" id="SM00028">
    <property type="entry name" value="TPR"/>
    <property type="match status" value="3"/>
</dbReference>
<dbReference type="Pfam" id="PF13877">
    <property type="entry name" value="RPAP3_C"/>
    <property type="match status" value="1"/>
</dbReference>
<dbReference type="Pfam" id="PF13414">
    <property type="entry name" value="TPR_11"/>
    <property type="match status" value="1"/>
</dbReference>
<dbReference type="InterPro" id="IPR025986">
    <property type="entry name" value="RPAP3-like_C"/>
</dbReference>
<dbReference type="PANTHER" id="PTHR46423">
    <property type="entry name" value="RNA POLYMERASE II-ASSOCIATED PROTEIN 3"/>
    <property type="match status" value="1"/>
</dbReference>
<evidence type="ECO:0000256" key="5">
    <source>
        <dbReference type="PROSITE-ProRule" id="PRU00339"/>
    </source>
</evidence>
<evidence type="ECO:0000256" key="6">
    <source>
        <dbReference type="SAM" id="MobiDB-lite"/>
    </source>
</evidence>
<comment type="caution">
    <text evidence="8">The sequence shown here is derived from an EMBL/GenBank/DDBJ whole genome shotgun (WGS) entry which is preliminary data.</text>
</comment>
<dbReference type="PROSITE" id="PS50005">
    <property type="entry name" value="TPR"/>
    <property type="match status" value="2"/>
</dbReference>
<accession>A0AAW2GXH3</accession>
<evidence type="ECO:0000313" key="8">
    <source>
        <dbReference type="EMBL" id="KAL0131847.1"/>
    </source>
</evidence>
<evidence type="ECO:0000256" key="3">
    <source>
        <dbReference type="ARBA" id="ARBA00038275"/>
    </source>
</evidence>
<feature type="region of interest" description="Disordered" evidence="6">
    <location>
        <begin position="38"/>
        <end position="75"/>
    </location>
</feature>
<feature type="repeat" description="TPR" evidence="5">
    <location>
        <begin position="122"/>
        <end position="155"/>
    </location>
</feature>
<proteinExistence type="inferred from homology"/>
<dbReference type="InterPro" id="IPR019734">
    <property type="entry name" value="TPR_rpt"/>
</dbReference>
<reference evidence="8 9" key="1">
    <citation type="submission" date="2023-03" db="EMBL/GenBank/DDBJ databases">
        <title>High recombination rates correlate with genetic variation in Cardiocondyla obscurior ants.</title>
        <authorList>
            <person name="Errbii M."/>
        </authorList>
    </citation>
    <scope>NUCLEOTIDE SEQUENCE [LARGE SCALE GENOMIC DNA]</scope>
    <source>
        <strain evidence="8">Alpha-2009</strain>
        <tissue evidence="8">Whole body</tissue>
    </source>
</reference>
<evidence type="ECO:0000256" key="4">
    <source>
        <dbReference type="ARBA" id="ARBA00040133"/>
    </source>
</evidence>
<feature type="compositionally biased region" description="Basic and acidic residues" evidence="6">
    <location>
        <begin position="38"/>
        <end position="48"/>
    </location>
</feature>
<evidence type="ECO:0000256" key="1">
    <source>
        <dbReference type="ARBA" id="ARBA00022737"/>
    </source>
</evidence>
<feature type="domain" description="RNA-polymerase II-associated protein 3-like C-terminal" evidence="7">
    <location>
        <begin position="401"/>
        <end position="489"/>
    </location>
</feature>
<sequence length="523" mass="61529">MELDSSILLQKQVRDNSEDLQSEFLDLKNWEAQMKRKEQEILNDRNEQEIIPPIRSKNKKTSTEKETKTPTNSKRIKSYDYSSWNKFDVDKACKELESEDQSDESIEEPLSEEELRKNQRKALEYKRQGNDFVKEKKWDKAIASYSKAIQIFPYDAIFYANRALCYLKQDNLYSAEADCSSAIQLDETYVKAYHRRATARLGLKQYKEAMEDVNKIANLEPNSKETKTLLAEVEKHIENSLLSKELCTTDVPKHEKIINKSDHKKTEQKIIEIKEDKNKKSNTNVENIVKPTTTSITNAMELQKNQCIPDWLPEKDDVEIIEPIEKPPHLRSKEPLKKIPVVKADLSKPFKEQIKATCSKNQYRELSDVHSDNTIKQKENVTINKAEKNFIESSRKMPPVPINAVQFITNWRKDTSSDFRYRYLKQIPYGDLPKIFKDSMESDIFSDILMILKTEFMRKRNEPVLSYLIDLSNVKRFRTFIMFLNKSEKYDLKLMLAYSNTAGEIPLEMYVHLPHLWYKYELR</sequence>
<feature type="repeat" description="TPR" evidence="5">
    <location>
        <begin position="190"/>
        <end position="223"/>
    </location>
</feature>
<dbReference type="SUPFAM" id="SSF48452">
    <property type="entry name" value="TPR-like"/>
    <property type="match status" value="1"/>
</dbReference>
<comment type="similarity">
    <text evidence="3">Belongs to the RPAP3 family.</text>
</comment>
<dbReference type="GO" id="GO:0101031">
    <property type="term" value="C:protein folding chaperone complex"/>
    <property type="evidence" value="ECO:0007669"/>
    <property type="project" value="TreeGrafter"/>
</dbReference>
<evidence type="ECO:0000256" key="2">
    <source>
        <dbReference type="ARBA" id="ARBA00022803"/>
    </source>
</evidence>
<organism evidence="8 9">
    <name type="scientific">Cardiocondyla obscurior</name>
    <dbReference type="NCBI Taxonomy" id="286306"/>
    <lineage>
        <taxon>Eukaryota</taxon>
        <taxon>Metazoa</taxon>
        <taxon>Ecdysozoa</taxon>
        <taxon>Arthropoda</taxon>
        <taxon>Hexapoda</taxon>
        <taxon>Insecta</taxon>
        <taxon>Pterygota</taxon>
        <taxon>Neoptera</taxon>
        <taxon>Endopterygota</taxon>
        <taxon>Hymenoptera</taxon>
        <taxon>Apocrita</taxon>
        <taxon>Aculeata</taxon>
        <taxon>Formicoidea</taxon>
        <taxon>Formicidae</taxon>
        <taxon>Myrmicinae</taxon>
        <taxon>Cardiocondyla</taxon>
    </lineage>
</organism>